<keyword evidence="2" id="KW-1185">Reference proteome</keyword>
<protein>
    <submittedName>
        <fullName evidence="1">Uncharacterized protein</fullName>
    </submittedName>
</protein>
<reference evidence="1 2" key="1">
    <citation type="journal article" date="2024" name="BMC Genomics">
        <title>De novo assembly and annotation of Popillia japonica's genome with initial clues to its potential as an invasive pest.</title>
        <authorList>
            <person name="Cucini C."/>
            <person name="Boschi S."/>
            <person name="Funari R."/>
            <person name="Cardaioli E."/>
            <person name="Iannotti N."/>
            <person name="Marturano G."/>
            <person name="Paoli F."/>
            <person name="Bruttini M."/>
            <person name="Carapelli A."/>
            <person name="Frati F."/>
            <person name="Nardi F."/>
        </authorList>
    </citation>
    <scope>NUCLEOTIDE SEQUENCE [LARGE SCALE GENOMIC DNA]</scope>
    <source>
        <strain evidence="1">DMR45628</strain>
    </source>
</reference>
<accession>A0AAW1IFH2</accession>
<name>A0AAW1IFH2_POPJA</name>
<evidence type="ECO:0000313" key="1">
    <source>
        <dbReference type="EMBL" id="KAK9688379.1"/>
    </source>
</evidence>
<evidence type="ECO:0000313" key="2">
    <source>
        <dbReference type="Proteomes" id="UP001458880"/>
    </source>
</evidence>
<organism evidence="1 2">
    <name type="scientific">Popillia japonica</name>
    <name type="common">Japanese beetle</name>
    <dbReference type="NCBI Taxonomy" id="7064"/>
    <lineage>
        <taxon>Eukaryota</taxon>
        <taxon>Metazoa</taxon>
        <taxon>Ecdysozoa</taxon>
        <taxon>Arthropoda</taxon>
        <taxon>Hexapoda</taxon>
        <taxon>Insecta</taxon>
        <taxon>Pterygota</taxon>
        <taxon>Neoptera</taxon>
        <taxon>Endopterygota</taxon>
        <taxon>Coleoptera</taxon>
        <taxon>Polyphaga</taxon>
        <taxon>Scarabaeiformia</taxon>
        <taxon>Scarabaeidae</taxon>
        <taxon>Rutelinae</taxon>
        <taxon>Popillia</taxon>
    </lineage>
</organism>
<dbReference type="EMBL" id="JASPKY010000593">
    <property type="protein sequence ID" value="KAK9688379.1"/>
    <property type="molecule type" value="Genomic_DNA"/>
</dbReference>
<sequence length="258" mass="29287">MEIVFWRPLDLLLHDIFKLTYRRGSSRVGQVPSPFDHSDLVIVGVVTVGNDPSMPSSKNFVQVFWELFRRGAVASTFHSEAAGLKPPSVSNHPPYRTGQFTAPIATSRYFDVIRSSFPKAVRAHFELSFKKRIVVVVLCLSFELIRTRRHPPSYFFIFSCGESPKGEETMNLLFHFKVCTIITCLSSGRTKLNRSNTNIYTADPSRENTVAQSVGYTYRQCVSKRKEKRERKMFFLDDGGVKINGEISSGNSHIRGDH</sequence>
<dbReference type="Proteomes" id="UP001458880">
    <property type="component" value="Unassembled WGS sequence"/>
</dbReference>
<dbReference type="AlphaFoldDB" id="A0AAW1IFH2"/>
<comment type="caution">
    <text evidence="1">The sequence shown here is derived from an EMBL/GenBank/DDBJ whole genome shotgun (WGS) entry which is preliminary data.</text>
</comment>
<gene>
    <name evidence="1" type="ORF">QE152_g35588</name>
</gene>
<proteinExistence type="predicted"/>